<dbReference type="GeneID" id="8862353"/>
<dbReference type="AlphaFoldDB" id="D2V228"/>
<feature type="non-terminal residue" evidence="6">
    <location>
        <position position="1"/>
    </location>
</feature>
<feature type="non-terminal residue" evidence="6">
    <location>
        <position position="162"/>
    </location>
</feature>
<dbReference type="InterPro" id="IPR006603">
    <property type="entry name" value="PQ-loop_rpt"/>
</dbReference>
<organism evidence="7">
    <name type="scientific">Naegleria gruberi</name>
    <name type="common">Amoeba</name>
    <dbReference type="NCBI Taxonomy" id="5762"/>
    <lineage>
        <taxon>Eukaryota</taxon>
        <taxon>Discoba</taxon>
        <taxon>Heterolobosea</taxon>
        <taxon>Tetramitia</taxon>
        <taxon>Eutetramitia</taxon>
        <taxon>Vahlkampfiidae</taxon>
        <taxon>Naegleria</taxon>
    </lineage>
</organism>
<reference evidence="6 7" key="1">
    <citation type="journal article" date="2010" name="Cell">
        <title>The genome of Naegleria gruberi illuminates early eukaryotic versatility.</title>
        <authorList>
            <person name="Fritz-Laylin L.K."/>
            <person name="Prochnik S.E."/>
            <person name="Ginger M.L."/>
            <person name="Dacks J.B."/>
            <person name="Carpenter M.L."/>
            <person name="Field M.C."/>
            <person name="Kuo A."/>
            <person name="Paredez A."/>
            <person name="Chapman J."/>
            <person name="Pham J."/>
            <person name="Shu S."/>
            <person name="Neupane R."/>
            <person name="Cipriano M."/>
            <person name="Mancuso J."/>
            <person name="Tu H."/>
            <person name="Salamov A."/>
            <person name="Lindquist E."/>
            <person name="Shapiro H."/>
            <person name="Lucas S."/>
            <person name="Grigoriev I.V."/>
            <person name="Cande W.Z."/>
            <person name="Fulton C."/>
            <person name="Rokhsar D.S."/>
            <person name="Dawson S.C."/>
        </authorList>
    </citation>
    <scope>NUCLEOTIDE SEQUENCE [LARGE SCALE GENOMIC DNA]</scope>
    <source>
        <strain evidence="6 7">NEG-M</strain>
    </source>
</reference>
<feature type="transmembrane region" description="Helical" evidence="5">
    <location>
        <begin position="40"/>
        <end position="58"/>
    </location>
</feature>
<dbReference type="EMBL" id="GG738849">
    <property type="protein sequence ID" value="EFC48980.1"/>
    <property type="molecule type" value="Genomic_DNA"/>
</dbReference>
<accession>D2V228</accession>
<dbReference type="eggNOG" id="ENOG502S6K4">
    <property type="taxonomic scope" value="Eukaryota"/>
</dbReference>
<dbReference type="OMA" id="VTWEARS"/>
<proteinExistence type="predicted"/>
<dbReference type="PANTHER" id="PTHR13131:SF7">
    <property type="entry name" value="TRANSMEMBRANE PROTEIN"/>
    <property type="match status" value="1"/>
</dbReference>
<dbReference type="Pfam" id="PF04193">
    <property type="entry name" value="PQ-loop"/>
    <property type="match status" value="2"/>
</dbReference>
<feature type="transmembrane region" description="Helical" evidence="5">
    <location>
        <begin position="6"/>
        <end position="28"/>
    </location>
</feature>
<dbReference type="Proteomes" id="UP000006671">
    <property type="component" value="Unassembled WGS sequence"/>
</dbReference>
<dbReference type="SMART" id="SM00679">
    <property type="entry name" value="CTNS"/>
    <property type="match status" value="2"/>
</dbReference>
<keyword evidence="7" id="KW-1185">Reference proteome</keyword>
<gene>
    <name evidence="6" type="ORF">NAEGRDRAFT_4640</name>
</gene>
<dbReference type="OrthoDB" id="8048523at2759"/>
<dbReference type="PANTHER" id="PTHR13131">
    <property type="entry name" value="CYSTINOSIN"/>
    <property type="match status" value="1"/>
</dbReference>
<dbReference type="InterPro" id="IPR005282">
    <property type="entry name" value="LC_transporter"/>
</dbReference>
<evidence type="ECO:0000256" key="3">
    <source>
        <dbReference type="ARBA" id="ARBA00022989"/>
    </source>
</evidence>
<dbReference type="InParanoid" id="D2V228"/>
<comment type="subcellular location">
    <subcellularLocation>
        <location evidence="1">Membrane</location>
        <topology evidence="1">Multi-pass membrane protein</topology>
    </subcellularLocation>
</comment>
<evidence type="ECO:0000256" key="1">
    <source>
        <dbReference type="ARBA" id="ARBA00004141"/>
    </source>
</evidence>
<evidence type="ECO:0000256" key="5">
    <source>
        <dbReference type="SAM" id="Phobius"/>
    </source>
</evidence>
<dbReference type="VEuPathDB" id="AmoebaDB:NAEGRDRAFT_4640"/>
<keyword evidence="3 5" id="KW-1133">Transmembrane helix</keyword>
<name>D2V228_NAEGR</name>
<dbReference type="GO" id="GO:0015184">
    <property type="term" value="F:L-cystine transmembrane transporter activity"/>
    <property type="evidence" value="ECO:0007669"/>
    <property type="project" value="TreeGrafter"/>
</dbReference>
<evidence type="ECO:0000313" key="6">
    <source>
        <dbReference type="EMBL" id="EFC48980.1"/>
    </source>
</evidence>
<dbReference type="KEGG" id="ngr:NAEGRDRAFT_4640"/>
<evidence type="ECO:0000313" key="7">
    <source>
        <dbReference type="Proteomes" id="UP000006671"/>
    </source>
</evidence>
<dbReference type="GO" id="GO:0005774">
    <property type="term" value="C:vacuolar membrane"/>
    <property type="evidence" value="ECO:0007669"/>
    <property type="project" value="TreeGrafter"/>
</dbReference>
<feature type="transmembrane region" description="Helical" evidence="5">
    <location>
        <begin position="64"/>
        <end position="83"/>
    </location>
</feature>
<keyword evidence="4 5" id="KW-0472">Membrane</keyword>
<sequence>LTSLASISGYMATFCFTVQYLPQAYLNYKRKSVKGFSTTGILLKLIGSAYLGVNSYLMGEALSVVLYGAFNIAQHIIFMIQFTVFTNRRIFLLCIFIPIVPLFCGVSYPETIPYTNLIKPISQIISHIPQLLVTWEARSTEGVSLASQHLNLLGGIAGIFMY</sequence>
<evidence type="ECO:0000256" key="2">
    <source>
        <dbReference type="ARBA" id="ARBA00022692"/>
    </source>
</evidence>
<feature type="transmembrane region" description="Helical" evidence="5">
    <location>
        <begin position="90"/>
        <end position="108"/>
    </location>
</feature>
<dbReference type="RefSeq" id="XP_002681724.1">
    <property type="nucleotide sequence ID" value="XM_002681678.1"/>
</dbReference>
<protein>
    <submittedName>
        <fullName evidence="6">Predicted protein</fullName>
    </submittedName>
</protein>
<evidence type="ECO:0000256" key="4">
    <source>
        <dbReference type="ARBA" id="ARBA00023136"/>
    </source>
</evidence>
<dbReference type="Gene3D" id="1.20.1280.290">
    <property type="match status" value="1"/>
</dbReference>
<keyword evidence="2 5" id="KW-0812">Transmembrane</keyword>